<dbReference type="InterPro" id="IPR004358">
    <property type="entry name" value="Sig_transdc_His_kin-like_C"/>
</dbReference>
<keyword evidence="5" id="KW-0067">ATP-binding</keyword>
<dbReference type="Gene3D" id="2.130.10.10">
    <property type="entry name" value="YVTN repeat-like/Quinoprotein amine dehydrogenase"/>
    <property type="match status" value="2"/>
</dbReference>
<evidence type="ECO:0000259" key="4">
    <source>
        <dbReference type="PROSITE" id="PS50109"/>
    </source>
</evidence>
<dbReference type="GO" id="GO:0005524">
    <property type="term" value="F:ATP binding"/>
    <property type="evidence" value="ECO:0007669"/>
    <property type="project" value="UniProtKB-KW"/>
</dbReference>
<dbReference type="PANTHER" id="PTHR43547">
    <property type="entry name" value="TWO-COMPONENT HISTIDINE KINASE"/>
    <property type="match status" value="1"/>
</dbReference>
<sequence>MAFSSGFSFVMKLFFIWFCLCFVIKADAAPKVFSHFIHFNEQYELSAMATSVVQDQRGIFWLGTQQGLFRFDGGEITHFKAVIADPTALSADWITSLLVSADDTLWIGTRYGGVNRFDPRTETFQRIRLLDDAQESPAEISAMFQDSSQRIWVASYGAGLFYWDPEQQKMIAQEIPAEINGVSTTYINDVWVSPEQQIWLAVGDAPLRTKGANTGGLVHWDIQQQQGEVWSQKNSDLPVDSMTRIQVGGDGTLWATSFGGGLWYLESQQLKLADGPVAMQQSLLTDARFDPAGNLWVASYDRGLWYRDAASLQWQHFDYQPEVRFGLRSQAITELLFDQQNTLWVVSQTGFSTLNHFAQKIRNLPYGSGASHLLAAPNVFGIHVPRSEDVWLANREAGVVHFNPKTGELRRFPIPESIAASLSRTVLAEHEIIWVGTDRGVYQLDPEHHRWILVPLPHFGDAQPNVAVLYTDHSDRLWVGSRGDGLYLFDADRRLQHHFYPSAEHDVLPFDTVNSILQAQDGAMWIGSTDRGLVRGDALLQQQQHWRQFEGGDHGLLFNGIQLIYEQHGDIWVRAGNQDHRWLDQPHPPYFKSYQEEADVDSAFIAADEFRMLYRQHWLSDSQSILPLGLLHGMQDSTWIGSWELHEGILYRGGGQGMDYFRLADLPQKHRIPNVNLTRFSLFNQTIRAGQRDFFPVSLAYLDELVLSYEQDMFSIRFAAPSLSQQELHYKYRLDGFDRDWIQTGFDERVATYTRLPPGQYEFQVAVRLVGGEWQPAQTLAIHVLPPWWMTWWFRSFLLALLVFSIWGLLHYKIRSERVMRLQLQRQVSKRTHELKEKHDALQASNQDLMLLQQMGREITASLDLDQVLSRCHQMLSELMDVHVMVIGLQRPSKKEIEFVFWLENNQSNPAFSIASDDPTILAALCFQRKQEIYVNQRSDFLNYFATIPQPLRGEPMQSVLYIPLLVNQQAVGVFSVQSPKAGAFTESQLDLLRTLANTIAIAVVNADTFTRLQQTQQQLVTQEKMASLGGLVAGVAHEINTPLGICVTATSHLKAEYEQVQQSVINKELRQSQFDRFLQHLAEGLKILEVNTERAAALVQSFKQVSVDQSSDSLRDIDVALYLQDVMLSLQPQLRKQRCQFVMECAESIQWTTDAGALAQIVTNLVMNSLKHAFATTAEPQIYLNIAVVGKELHLSYRDNGCGMAEQDLKRLFEPFYTTKRALGGTGLGAHIVYNLVTVRLKGQISVSSEHDQGLHYQIIMPMDAC</sequence>
<reference evidence="5 6" key="1">
    <citation type="submission" date="2023-08" db="EMBL/GenBank/DDBJ databases">
        <authorList>
            <person name="Joshi A."/>
            <person name="Thite S."/>
        </authorList>
    </citation>
    <scope>NUCLEOTIDE SEQUENCE [LARGE SCALE GENOMIC DNA]</scope>
    <source>
        <strain evidence="5 6">AC40</strain>
    </source>
</reference>
<dbReference type="InterPro" id="IPR011123">
    <property type="entry name" value="Y_Y_Y"/>
</dbReference>
<evidence type="ECO:0000256" key="2">
    <source>
        <dbReference type="ARBA" id="ARBA00012438"/>
    </source>
</evidence>
<dbReference type="InterPro" id="IPR011047">
    <property type="entry name" value="Quinoprotein_ADH-like_sf"/>
</dbReference>
<organism evidence="5 6">
    <name type="scientific">Alkalimonas collagenimarina</name>
    <dbReference type="NCBI Taxonomy" id="400390"/>
    <lineage>
        <taxon>Bacteria</taxon>
        <taxon>Pseudomonadati</taxon>
        <taxon>Pseudomonadota</taxon>
        <taxon>Gammaproteobacteria</taxon>
        <taxon>Alkalimonas</taxon>
    </lineage>
</organism>
<protein>
    <recommendedName>
        <fullName evidence="2">histidine kinase</fullName>
        <ecNumber evidence="2">2.7.13.3</ecNumber>
    </recommendedName>
</protein>
<dbReference type="InterPro" id="IPR015943">
    <property type="entry name" value="WD40/YVTN_repeat-like_dom_sf"/>
</dbReference>
<dbReference type="InterPro" id="IPR003018">
    <property type="entry name" value="GAF"/>
</dbReference>
<keyword evidence="5" id="KW-0547">Nucleotide-binding</keyword>
<accession>A0ABT9H1N7</accession>
<dbReference type="Gene3D" id="3.30.450.40">
    <property type="match status" value="1"/>
</dbReference>
<dbReference type="Pfam" id="PF02518">
    <property type="entry name" value="HATPase_c"/>
    <property type="match status" value="1"/>
</dbReference>
<dbReference type="InterPro" id="IPR036097">
    <property type="entry name" value="HisK_dim/P_sf"/>
</dbReference>
<dbReference type="SUPFAM" id="SSF63829">
    <property type="entry name" value="Calcium-dependent phosphotriesterase"/>
    <property type="match status" value="1"/>
</dbReference>
<dbReference type="CDD" id="cd00075">
    <property type="entry name" value="HATPase"/>
    <property type="match status" value="1"/>
</dbReference>
<dbReference type="Pfam" id="PF07495">
    <property type="entry name" value="Y_Y_Y"/>
    <property type="match status" value="1"/>
</dbReference>
<evidence type="ECO:0000256" key="3">
    <source>
        <dbReference type="ARBA" id="ARBA00022553"/>
    </source>
</evidence>
<dbReference type="Proteomes" id="UP001231616">
    <property type="component" value="Unassembled WGS sequence"/>
</dbReference>
<dbReference type="PANTHER" id="PTHR43547:SF2">
    <property type="entry name" value="HYBRID SIGNAL TRANSDUCTION HISTIDINE KINASE C"/>
    <property type="match status" value="1"/>
</dbReference>
<dbReference type="InterPro" id="IPR003661">
    <property type="entry name" value="HisK_dim/P_dom"/>
</dbReference>
<dbReference type="SUPFAM" id="SSF55781">
    <property type="entry name" value="GAF domain-like"/>
    <property type="match status" value="1"/>
</dbReference>
<dbReference type="EC" id="2.7.13.3" evidence="2"/>
<dbReference type="InterPro" id="IPR013783">
    <property type="entry name" value="Ig-like_fold"/>
</dbReference>
<dbReference type="InterPro" id="IPR003594">
    <property type="entry name" value="HATPase_dom"/>
</dbReference>
<dbReference type="InterPro" id="IPR005467">
    <property type="entry name" value="His_kinase_dom"/>
</dbReference>
<dbReference type="SUPFAM" id="SSF47384">
    <property type="entry name" value="Homodimeric domain of signal transducing histidine kinase"/>
    <property type="match status" value="1"/>
</dbReference>
<name>A0ABT9H1N7_9GAMM</name>
<dbReference type="PROSITE" id="PS50109">
    <property type="entry name" value="HIS_KIN"/>
    <property type="match status" value="1"/>
</dbReference>
<proteinExistence type="predicted"/>
<dbReference type="Pfam" id="PF13185">
    <property type="entry name" value="GAF_2"/>
    <property type="match status" value="1"/>
</dbReference>
<feature type="domain" description="Histidine kinase" evidence="4">
    <location>
        <begin position="1035"/>
        <end position="1266"/>
    </location>
</feature>
<comment type="catalytic activity">
    <reaction evidence="1">
        <text>ATP + protein L-histidine = ADP + protein N-phospho-L-histidine.</text>
        <dbReference type="EC" id="2.7.13.3"/>
    </reaction>
</comment>
<comment type="caution">
    <text evidence="5">The sequence shown here is derived from an EMBL/GenBank/DDBJ whole genome shotgun (WGS) entry which is preliminary data.</text>
</comment>
<dbReference type="Gene3D" id="3.30.565.10">
    <property type="entry name" value="Histidine kinase-like ATPase, C-terminal domain"/>
    <property type="match status" value="1"/>
</dbReference>
<dbReference type="SMART" id="SM00065">
    <property type="entry name" value="GAF"/>
    <property type="match status" value="1"/>
</dbReference>
<keyword evidence="6" id="KW-1185">Reference proteome</keyword>
<dbReference type="InterPro" id="IPR036890">
    <property type="entry name" value="HATPase_C_sf"/>
</dbReference>
<dbReference type="PRINTS" id="PR00344">
    <property type="entry name" value="BCTRLSENSOR"/>
</dbReference>
<evidence type="ECO:0000313" key="5">
    <source>
        <dbReference type="EMBL" id="MDP4537128.1"/>
    </source>
</evidence>
<evidence type="ECO:0000256" key="1">
    <source>
        <dbReference type="ARBA" id="ARBA00000085"/>
    </source>
</evidence>
<dbReference type="Gene3D" id="2.60.40.10">
    <property type="entry name" value="Immunoglobulins"/>
    <property type="match status" value="1"/>
</dbReference>
<keyword evidence="3" id="KW-0597">Phosphoprotein</keyword>
<dbReference type="EMBL" id="JAUZVZ010000020">
    <property type="protein sequence ID" value="MDP4537128.1"/>
    <property type="molecule type" value="Genomic_DNA"/>
</dbReference>
<dbReference type="Gene3D" id="1.10.287.130">
    <property type="match status" value="1"/>
</dbReference>
<gene>
    <name evidence="5" type="ORF">Q3O60_13100</name>
</gene>
<dbReference type="SUPFAM" id="SSF55874">
    <property type="entry name" value="ATPase domain of HSP90 chaperone/DNA topoisomerase II/histidine kinase"/>
    <property type="match status" value="1"/>
</dbReference>
<dbReference type="SMART" id="SM00387">
    <property type="entry name" value="HATPase_c"/>
    <property type="match status" value="1"/>
</dbReference>
<dbReference type="RefSeq" id="WP_305894394.1">
    <property type="nucleotide sequence ID" value="NZ_JAUZVZ010000020.1"/>
</dbReference>
<evidence type="ECO:0000313" key="6">
    <source>
        <dbReference type="Proteomes" id="UP001231616"/>
    </source>
</evidence>
<dbReference type="SUPFAM" id="SSF50998">
    <property type="entry name" value="Quinoprotein alcohol dehydrogenase-like"/>
    <property type="match status" value="1"/>
</dbReference>
<dbReference type="InterPro" id="IPR029016">
    <property type="entry name" value="GAF-like_dom_sf"/>
</dbReference>
<dbReference type="CDD" id="cd00082">
    <property type="entry name" value="HisKA"/>
    <property type="match status" value="1"/>
</dbReference>